<evidence type="ECO:0000313" key="3">
    <source>
        <dbReference type="Proteomes" id="UP000321412"/>
    </source>
</evidence>
<dbReference type="AlphaFoldDB" id="A0A5C6X695"/>
<protein>
    <recommendedName>
        <fullName evidence="1">GP-PDE domain-containing protein</fullName>
    </recommendedName>
</protein>
<dbReference type="PANTHER" id="PTHR46211">
    <property type="entry name" value="GLYCEROPHOSPHORYL DIESTER PHOSPHODIESTERASE"/>
    <property type="match status" value="1"/>
</dbReference>
<name>A0A5C6X695_9DELT</name>
<dbReference type="PROSITE" id="PS51704">
    <property type="entry name" value="GP_PDE"/>
    <property type="match status" value="1"/>
</dbReference>
<comment type="caution">
    <text evidence="2">The sequence shown here is derived from an EMBL/GenBank/DDBJ whole genome shotgun (WGS) entry which is preliminary data.</text>
</comment>
<accession>A0A5C6X695</accession>
<feature type="domain" description="GP-PDE" evidence="1">
    <location>
        <begin position="1"/>
        <end position="103"/>
    </location>
</feature>
<dbReference type="EMBL" id="VOSM01000010">
    <property type="protein sequence ID" value="TXD35165.1"/>
    <property type="molecule type" value="Genomic_DNA"/>
</dbReference>
<dbReference type="InterPro" id="IPR017946">
    <property type="entry name" value="PLC-like_Pdiesterase_TIM-brl"/>
</dbReference>
<dbReference type="InterPro" id="IPR030395">
    <property type="entry name" value="GP_PDE_dom"/>
</dbReference>
<keyword evidence="3" id="KW-1185">Reference proteome</keyword>
<evidence type="ECO:0000313" key="2">
    <source>
        <dbReference type="EMBL" id="TXD35165.1"/>
    </source>
</evidence>
<gene>
    <name evidence="2" type="ORF">FRC98_16980</name>
</gene>
<dbReference type="GO" id="GO:0008081">
    <property type="term" value="F:phosphoric diester hydrolase activity"/>
    <property type="evidence" value="ECO:0007669"/>
    <property type="project" value="InterPro"/>
</dbReference>
<dbReference type="RefSeq" id="WP_146982628.1">
    <property type="nucleotide sequence ID" value="NZ_VOSM01000010.1"/>
</dbReference>
<dbReference type="Gene3D" id="3.20.20.190">
    <property type="entry name" value="Phosphatidylinositol (PI) phosphodiesterase"/>
    <property type="match status" value="1"/>
</dbReference>
<sequence length="104" mass="11849">MGLVAFFARSWRVMALSRSDHPHPPSVLEEERRAPLIDYARRGAHIWSPRAELVTKTSMAEAREAGLQVHPWTVNEPLEMQRLIDLGVDGIISDRPDLLVARRK</sequence>
<dbReference type="OrthoDB" id="9787897at2"/>
<organism evidence="2 3">
    <name type="scientific">Lujinxingia vulgaris</name>
    <dbReference type="NCBI Taxonomy" id="2600176"/>
    <lineage>
        <taxon>Bacteria</taxon>
        <taxon>Deltaproteobacteria</taxon>
        <taxon>Bradymonadales</taxon>
        <taxon>Lujinxingiaceae</taxon>
        <taxon>Lujinxingia</taxon>
    </lineage>
</organism>
<evidence type="ECO:0000259" key="1">
    <source>
        <dbReference type="PROSITE" id="PS51704"/>
    </source>
</evidence>
<reference evidence="2 3" key="1">
    <citation type="submission" date="2019-08" db="EMBL/GenBank/DDBJ databases">
        <title>Bradymonadales sp. TMQ4.</title>
        <authorList>
            <person name="Liang Q."/>
        </authorList>
    </citation>
    <scope>NUCLEOTIDE SEQUENCE [LARGE SCALE GENOMIC DNA]</scope>
    <source>
        <strain evidence="2 3">TMQ4</strain>
    </source>
</reference>
<dbReference type="SUPFAM" id="SSF51695">
    <property type="entry name" value="PLC-like phosphodiesterases"/>
    <property type="match status" value="1"/>
</dbReference>
<dbReference type="PANTHER" id="PTHR46211:SF14">
    <property type="entry name" value="GLYCEROPHOSPHODIESTER PHOSPHODIESTERASE"/>
    <property type="match status" value="1"/>
</dbReference>
<dbReference type="Pfam" id="PF03009">
    <property type="entry name" value="GDPD"/>
    <property type="match status" value="1"/>
</dbReference>
<dbReference type="Proteomes" id="UP000321412">
    <property type="component" value="Unassembled WGS sequence"/>
</dbReference>
<proteinExistence type="predicted"/>
<dbReference type="GO" id="GO:0006629">
    <property type="term" value="P:lipid metabolic process"/>
    <property type="evidence" value="ECO:0007669"/>
    <property type="project" value="InterPro"/>
</dbReference>